<accession>A0ACA9MZX7</accession>
<evidence type="ECO:0000313" key="1">
    <source>
        <dbReference type="EMBL" id="CAG8619126.1"/>
    </source>
</evidence>
<protein>
    <submittedName>
        <fullName evidence="1">15213_t:CDS:1</fullName>
    </submittedName>
</protein>
<organism evidence="1 2">
    <name type="scientific">Racocetra persica</name>
    <dbReference type="NCBI Taxonomy" id="160502"/>
    <lineage>
        <taxon>Eukaryota</taxon>
        <taxon>Fungi</taxon>
        <taxon>Fungi incertae sedis</taxon>
        <taxon>Mucoromycota</taxon>
        <taxon>Glomeromycotina</taxon>
        <taxon>Glomeromycetes</taxon>
        <taxon>Diversisporales</taxon>
        <taxon>Gigasporaceae</taxon>
        <taxon>Racocetra</taxon>
    </lineage>
</organism>
<reference evidence="1" key="1">
    <citation type="submission" date="2021-06" db="EMBL/GenBank/DDBJ databases">
        <authorList>
            <person name="Kallberg Y."/>
            <person name="Tangrot J."/>
            <person name="Rosling A."/>
        </authorList>
    </citation>
    <scope>NUCLEOTIDE SEQUENCE</scope>
    <source>
        <strain evidence="1">MA461A</strain>
    </source>
</reference>
<evidence type="ECO:0000313" key="2">
    <source>
        <dbReference type="Proteomes" id="UP000789920"/>
    </source>
</evidence>
<gene>
    <name evidence="1" type="ORF">RPERSI_LOCUS6640</name>
</gene>
<dbReference type="EMBL" id="CAJVQC010010660">
    <property type="protein sequence ID" value="CAG8619126.1"/>
    <property type="molecule type" value="Genomic_DNA"/>
</dbReference>
<comment type="caution">
    <text evidence="1">The sequence shown here is derived from an EMBL/GenBank/DDBJ whole genome shotgun (WGS) entry which is preliminary data.</text>
</comment>
<keyword evidence="2" id="KW-1185">Reference proteome</keyword>
<dbReference type="Proteomes" id="UP000789920">
    <property type="component" value="Unassembled WGS sequence"/>
</dbReference>
<name>A0ACA9MZX7_9GLOM</name>
<proteinExistence type="predicted"/>
<sequence length="146" mass="15875">MYVYKECRDRGEYMKLKCAPMDYNCQCDAVKAIQLCFLQCADDINITNEGKALEPSVAQICAYSTPVNPTSSTPISPDKNSIPTTQKSLPETQNNSPIRNATTPTVASTVAPTASSNVKNSSNSLKRCWNNLIIVCGVISFGFIVV</sequence>